<protein>
    <submittedName>
        <fullName evidence="4">Uncharacterized protein DUF2089</fullName>
    </submittedName>
</protein>
<keyword evidence="6" id="KW-1185">Reference proteome</keyword>
<dbReference type="Proteomes" id="UP000240621">
    <property type="component" value="Unassembled WGS sequence"/>
</dbReference>
<accession>A0A2P8C6K3</accession>
<feature type="domain" description="DUF2089" evidence="2">
    <location>
        <begin position="9"/>
        <end position="37"/>
    </location>
</feature>
<reference evidence="4 5" key="1">
    <citation type="submission" date="2018-03" db="EMBL/GenBank/DDBJ databases">
        <title>Genomic Encyclopedia of Archaeal and Bacterial Type Strains, Phase II (KMG-II): from individual species to whole genera.</title>
        <authorList>
            <person name="Goeker M."/>
        </authorList>
    </citation>
    <scope>NUCLEOTIDE SEQUENCE [LARGE SCALE GENOMIC DNA]</scope>
    <source>
        <strain evidence="4 5">DSM 27267</strain>
    </source>
</reference>
<dbReference type="EMBL" id="BLAU01000001">
    <property type="protein sequence ID" value="GET22109.1"/>
    <property type="molecule type" value="Genomic_DNA"/>
</dbReference>
<gene>
    <name evidence="4" type="ORF">CLV93_11433</name>
    <name evidence="3" type="ORF">JCM18694_23550</name>
</gene>
<dbReference type="RefSeq" id="WP_106543709.1">
    <property type="nucleotide sequence ID" value="NZ_BLAU01000001.1"/>
</dbReference>
<evidence type="ECO:0000259" key="1">
    <source>
        <dbReference type="Pfam" id="PF09862"/>
    </source>
</evidence>
<reference evidence="3 6" key="2">
    <citation type="submission" date="2019-10" db="EMBL/GenBank/DDBJ databases">
        <title>Prolixibacter strains distinguished by the presence of nitrate reductase genes were adept at nitrate-dependent anaerobic corrosion of metallic iron and carbon steel.</title>
        <authorList>
            <person name="Iino T."/>
            <person name="Shono N."/>
            <person name="Ito K."/>
            <person name="Nakamura R."/>
            <person name="Sueoka K."/>
            <person name="Harayama S."/>
            <person name="Ohkuma M."/>
        </authorList>
    </citation>
    <scope>NUCLEOTIDE SEQUENCE [LARGE SCALE GENOMIC DNA]</scope>
    <source>
        <strain evidence="3 6">MIC1-1</strain>
    </source>
</reference>
<evidence type="ECO:0000313" key="3">
    <source>
        <dbReference type="EMBL" id="GET22109.1"/>
    </source>
</evidence>
<evidence type="ECO:0000313" key="5">
    <source>
        <dbReference type="Proteomes" id="UP000240621"/>
    </source>
</evidence>
<sequence length="94" mass="10474">MEKKLPIVCPSCESELKVNSMHCESCSTTISGMFELPLLLKLSRKEQDFILDFVKASGSLKIMAGKLGLSYPTVRNMLDDLIGKIEKLQNTPQL</sequence>
<dbReference type="InterPro" id="IPR018658">
    <property type="entry name" value="DUF2089"/>
</dbReference>
<name>A0A2P8C6K3_9BACT</name>
<dbReference type="OrthoDB" id="9797643at2"/>
<organism evidence="4 5">
    <name type="scientific">Prolixibacter denitrificans</name>
    <dbReference type="NCBI Taxonomy" id="1541063"/>
    <lineage>
        <taxon>Bacteria</taxon>
        <taxon>Pseudomonadati</taxon>
        <taxon>Bacteroidota</taxon>
        <taxon>Bacteroidia</taxon>
        <taxon>Marinilabiliales</taxon>
        <taxon>Prolixibacteraceae</taxon>
        <taxon>Prolixibacter</taxon>
    </lineage>
</organism>
<feature type="domain" description="DUF2089" evidence="1">
    <location>
        <begin position="42"/>
        <end position="86"/>
    </location>
</feature>
<proteinExistence type="predicted"/>
<evidence type="ECO:0000259" key="2">
    <source>
        <dbReference type="Pfam" id="PF22747"/>
    </source>
</evidence>
<evidence type="ECO:0000313" key="4">
    <source>
        <dbReference type="EMBL" id="PSK80596.1"/>
    </source>
</evidence>
<dbReference type="Proteomes" id="UP000396862">
    <property type="component" value="Unassembled WGS sequence"/>
</dbReference>
<dbReference type="Pfam" id="PF09862">
    <property type="entry name" value="DUF2089"/>
    <property type="match status" value="1"/>
</dbReference>
<dbReference type="Pfam" id="PF22747">
    <property type="entry name" value="Zn_ribbon_DUF2089"/>
    <property type="match status" value="1"/>
</dbReference>
<comment type="caution">
    <text evidence="4">The sequence shown here is derived from an EMBL/GenBank/DDBJ whole genome shotgun (WGS) entry which is preliminary data.</text>
</comment>
<dbReference type="AlphaFoldDB" id="A0A2P8C6K3"/>
<dbReference type="InterPro" id="IPR053957">
    <property type="entry name" value="DUF2089_Zn_ribbon"/>
</dbReference>
<evidence type="ECO:0000313" key="6">
    <source>
        <dbReference type="Proteomes" id="UP000396862"/>
    </source>
</evidence>
<dbReference type="EMBL" id="PYGC01000014">
    <property type="protein sequence ID" value="PSK80596.1"/>
    <property type="molecule type" value="Genomic_DNA"/>
</dbReference>